<sequence length="91" mass="10266">AKGKELKKKIKSLSKSLDQFTAEAARFASDLNQARRFDAQKGDQIAAAQTYLGDIYDFIESYKHSLAEKDAKILRLKSSPPEFASFFRDGF</sequence>
<organism evidence="1">
    <name type="scientific">Tanacetum cinerariifolium</name>
    <name type="common">Dalmatian daisy</name>
    <name type="synonym">Chrysanthemum cinerariifolium</name>
    <dbReference type="NCBI Taxonomy" id="118510"/>
    <lineage>
        <taxon>Eukaryota</taxon>
        <taxon>Viridiplantae</taxon>
        <taxon>Streptophyta</taxon>
        <taxon>Embryophyta</taxon>
        <taxon>Tracheophyta</taxon>
        <taxon>Spermatophyta</taxon>
        <taxon>Magnoliopsida</taxon>
        <taxon>eudicotyledons</taxon>
        <taxon>Gunneridae</taxon>
        <taxon>Pentapetalae</taxon>
        <taxon>asterids</taxon>
        <taxon>campanulids</taxon>
        <taxon>Asterales</taxon>
        <taxon>Asteraceae</taxon>
        <taxon>Asteroideae</taxon>
        <taxon>Anthemideae</taxon>
        <taxon>Anthemidinae</taxon>
        <taxon>Tanacetum</taxon>
    </lineage>
</organism>
<reference evidence="1" key="1">
    <citation type="journal article" date="2019" name="Sci. Rep.">
        <title>Draft genome of Tanacetum cinerariifolium, the natural source of mosquito coil.</title>
        <authorList>
            <person name="Yamashiro T."/>
            <person name="Shiraishi A."/>
            <person name="Satake H."/>
            <person name="Nakayama K."/>
        </authorList>
    </citation>
    <scope>NUCLEOTIDE SEQUENCE</scope>
</reference>
<comment type="caution">
    <text evidence="1">The sequence shown here is derived from an EMBL/GenBank/DDBJ whole genome shotgun (WGS) entry which is preliminary data.</text>
</comment>
<name>A0A699T9Y2_TANCI</name>
<accession>A0A699T9Y2</accession>
<proteinExistence type="predicted"/>
<gene>
    <name evidence="1" type="ORF">Tci_879314</name>
</gene>
<dbReference type="AlphaFoldDB" id="A0A699T9Y2"/>
<dbReference type="EMBL" id="BKCJ011230946">
    <property type="protein sequence ID" value="GFD07345.1"/>
    <property type="molecule type" value="Genomic_DNA"/>
</dbReference>
<evidence type="ECO:0000313" key="1">
    <source>
        <dbReference type="EMBL" id="GFD07345.1"/>
    </source>
</evidence>
<protein>
    <submittedName>
        <fullName evidence="1">Uncharacterized protein</fullName>
    </submittedName>
</protein>
<feature type="non-terminal residue" evidence="1">
    <location>
        <position position="1"/>
    </location>
</feature>